<accession>A0ABQ9XMF6</accession>
<dbReference type="EMBL" id="JARBJD010000097">
    <property type="protein sequence ID" value="KAK2952939.1"/>
    <property type="molecule type" value="Genomic_DNA"/>
</dbReference>
<reference evidence="2 3" key="1">
    <citation type="journal article" date="2022" name="bioRxiv">
        <title>Genomics of Preaxostyla Flagellates Illuminates Evolutionary Transitions and the Path Towards Mitochondrial Loss.</title>
        <authorList>
            <person name="Novak L.V.F."/>
            <person name="Treitli S.C."/>
            <person name="Pyrih J."/>
            <person name="Halakuc P."/>
            <person name="Pipaliya S.V."/>
            <person name="Vacek V."/>
            <person name="Brzon O."/>
            <person name="Soukal P."/>
            <person name="Eme L."/>
            <person name="Dacks J.B."/>
            <person name="Karnkowska A."/>
            <person name="Elias M."/>
            <person name="Hampl V."/>
        </authorList>
    </citation>
    <scope>NUCLEOTIDE SEQUENCE [LARGE SCALE GENOMIC DNA]</scope>
    <source>
        <strain evidence="2">NAU3</strain>
        <tissue evidence="2">Gut</tissue>
    </source>
</reference>
<keyword evidence="1" id="KW-0732">Signal</keyword>
<name>A0ABQ9XMF6_9EUKA</name>
<feature type="signal peptide" evidence="1">
    <location>
        <begin position="1"/>
        <end position="19"/>
    </location>
</feature>
<protein>
    <recommendedName>
        <fullName evidence="4">Secreted protein</fullName>
    </recommendedName>
</protein>
<evidence type="ECO:0000313" key="2">
    <source>
        <dbReference type="EMBL" id="KAK2952939.1"/>
    </source>
</evidence>
<proteinExistence type="predicted"/>
<keyword evidence="3" id="KW-1185">Reference proteome</keyword>
<evidence type="ECO:0000313" key="3">
    <source>
        <dbReference type="Proteomes" id="UP001281761"/>
    </source>
</evidence>
<organism evidence="2 3">
    <name type="scientific">Blattamonas nauphoetae</name>
    <dbReference type="NCBI Taxonomy" id="2049346"/>
    <lineage>
        <taxon>Eukaryota</taxon>
        <taxon>Metamonada</taxon>
        <taxon>Preaxostyla</taxon>
        <taxon>Oxymonadida</taxon>
        <taxon>Blattamonas</taxon>
    </lineage>
</organism>
<sequence>MARTSTYVLFIITAGVLHSQVPQAERERQVHVGVVAECTSVWGGGCCESVVTIVAICAVCRARQACDARADKDHTQTVFAVQKKPETVRNVR</sequence>
<evidence type="ECO:0000256" key="1">
    <source>
        <dbReference type="SAM" id="SignalP"/>
    </source>
</evidence>
<dbReference type="Proteomes" id="UP001281761">
    <property type="component" value="Unassembled WGS sequence"/>
</dbReference>
<feature type="chain" id="PRO_5045711711" description="Secreted protein" evidence="1">
    <location>
        <begin position="20"/>
        <end position="92"/>
    </location>
</feature>
<comment type="caution">
    <text evidence="2">The sequence shown here is derived from an EMBL/GenBank/DDBJ whole genome shotgun (WGS) entry which is preliminary data.</text>
</comment>
<evidence type="ECO:0008006" key="4">
    <source>
        <dbReference type="Google" id="ProtNLM"/>
    </source>
</evidence>
<gene>
    <name evidence="2" type="ORF">BLNAU_12115</name>
</gene>